<dbReference type="InterPro" id="IPR020845">
    <property type="entry name" value="AMP-binding_CS"/>
</dbReference>
<evidence type="ECO:0000259" key="1">
    <source>
        <dbReference type="Pfam" id="PF00501"/>
    </source>
</evidence>
<evidence type="ECO:0000313" key="3">
    <source>
        <dbReference type="EMBL" id="GAB0056445.1"/>
    </source>
</evidence>
<evidence type="ECO:0000313" key="4">
    <source>
        <dbReference type="Proteomes" id="UP001628193"/>
    </source>
</evidence>
<dbReference type="PANTHER" id="PTHR45527:SF1">
    <property type="entry name" value="FATTY ACID SYNTHASE"/>
    <property type="match status" value="1"/>
</dbReference>
<dbReference type="InterPro" id="IPR000873">
    <property type="entry name" value="AMP-dep_synth/lig_dom"/>
</dbReference>
<dbReference type="Proteomes" id="UP001628193">
    <property type="component" value="Unassembled WGS sequence"/>
</dbReference>
<feature type="domain" description="AMP-binding enzyme C-terminal" evidence="2">
    <location>
        <begin position="449"/>
        <end position="522"/>
    </location>
</feature>
<dbReference type="RefSeq" id="WP_420904152.1">
    <property type="nucleotide sequence ID" value="NZ_BAAFGK010000002.1"/>
</dbReference>
<comment type="caution">
    <text evidence="3">The sequence shown here is derived from an EMBL/GenBank/DDBJ whole genome shotgun (WGS) entry which is preliminary data.</text>
</comment>
<protein>
    <submittedName>
        <fullName evidence="3">Surfactin synthase subunit 2</fullName>
    </submittedName>
</protein>
<dbReference type="PANTHER" id="PTHR45527">
    <property type="entry name" value="NONRIBOSOMAL PEPTIDE SYNTHETASE"/>
    <property type="match status" value="1"/>
</dbReference>
<dbReference type="Pfam" id="PF00501">
    <property type="entry name" value="AMP-binding"/>
    <property type="match status" value="1"/>
</dbReference>
<reference evidence="3 4" key="2">
    <citation type="submission" date="2024-09" db="EMBL/GenBank/DDBJ databases">
        <title>Draft genome sequence of Candidatus Magnetaquicoccaceae bacterium FCR-1.</title>
        <authorList>
            <person name="Shimoshige H."/>
            <person name="Shimamura S."/>
            <person name="Taoka A."/>
            <person name="Kobayashi H."/>
            <person name="Maekawa T."/>
        </authorList>
    </citation>
    <scope>NUCLEOTIDE SEQUENCE [LARGE SCALE GENOMIC DNA]</scope>
    <source>
        <strain evidence="3 4">FCR-1</strain>
    </source>
</reference>
<sequence length="538" mass="59576">MNSPSPINIAIGFHQSALRRGDHLALCVGGTTFRYAAILERVLALASAIEAHDPDPEQPTVGMFGYRSATAYAAVLAILYAGKGYVPLNPHFPVARNLRIADLSGIGMLILDGRCAEGAQELLEQMPRPLTVLMPDHAVLPEWTANQSRHRFISQSELAVVPRTIREPKSPNHGIAYLLFTSGSTGIPKGVMVSQENVQAFVEGMIERYRPTPEDRFSQHSDMTFDASVYDQFVCWAAGATLYPVPEEQRMAPAKFIQEHGITFWESVPAVIDFMRRMHLLRPGAFPSLRWTVFGGERLGREAARRWQVAAPNAVIDNSYGPTEGTICVTGYLWRGDVSDGECLNDIVPIGLPYPGQMAALLVDDRLIANEDGARGELCLAGSQVTPGYWRNPVETEKSYREMSGPDGMVRRWYRTGDLVEWRDGVGYHYLDRVDRQLKIRGYRVELSEIEHVLRQVAGSEQVAVIGWPPRGGNVTSVVGFVSGSKVADEEILAEMARRLPPYMVPKQLQRLSQLPLNANNKVDLPRLVELVEGMTGG</sequence>
<evidence type="ECO:0000259" key="2">
    <source>
        <dbReference type="Pfam" id="PF13193"/>
    </source>
</evidence>
<dbReference type="SUPFAM" id="SSF56801">
    <property type="entry name" value="Acetyl-CoA synthetase-like"/>
    <property type="match status" value="1"/>
</dbReference>
<dbReference type="InterPro" id="IPR042099">
    <property type="entry name" value="ANL_N_sf"/>
</dbReference>
<dbReference type="Gene3D" id="3.30.300.30">
    <property type="match status" value="1"/>
</dbReference>
<dbReference type="InterPro" id="IPR045851">
    <property type="entry name" value="AMP-bd_C_sf"/>
</dbReference>
<dbReference type="InterPro" id="IPR025110">
    <property type="entry name" value="AMP-bd_C"/>
</dbReference>
<name>A0ABQ0C6F2_9PROT</name>
<keyword evidence="4" id="KW-1185">Reference proteome</keyword>
<organism evidence="3 4">
    <name type="scientific">Candidatus Magnetaquiglobus chichijimensis</name>
    <dbReference type="NCBI Taxonomy" id="3141448"/>
    <lineage>
        <taxon>Bacteria</taxon>
        <taxon>Pseudomonadati</taxon>
        <taxon>Pseudomonadota</taxon>
        <taxon>Magnetococcia</taxon>
        <taxon>Magnetococcales</taxon>
        <taxon>Candidatus Magnetaquicoccaceae</taxon>
        <taxon>Candidatus Magnetaquiglobus</taxon>
    </lineage>
</organism>
<accession>A0ABQ0C6F2</accession>
<gene>
    <name evidence="3" type="primary">srfAB</name>
    <name evidence="3" type="ORF">SIID45300_00753</name>
</gene>
<dbReference type="Gene3D" id="3.40.50.12780">
    <property type="entry name" value="N-terminal domain of ligase-like"/>
    <property type="match status" value="1"/>
</dbReference>
<proteinExistence type="predicted"/>
<dbReference type="EMBL" id="BAAFGK010000002">
    <property type="protein sequence ID" value="GAB0056445.1"/>
    <property type="molecule type" value="Genomic_DNA"/>
</dbReference>
<dbReference type="PROSITE" id="PS00455">
    <property type="entry name" value="AMP_BINDING"/>
    <property type="match status" value="1"/>
</dbReference>
<dbReference type="Pfam" id="PF13193">
    <property type="entry name" value="AMP-binding_C"/>
    <property type="match status" value="1"/>
</dbReference>
<reference evidence="3 4" key="1">
    <citation type="submission" date="2024-05" db="EMBL/GenBank/DDBJ databases">
        <authorList>
            <consortium name="Candidatus Magnetaquicoccaceae bacterium FCR-1 genome sequencing consortium"/>
            <person name="Shimoshige H."/>
            <person name="Shimamura S."/>
            <person name="Taoka A."/>
            <person name="Kobayashi H."/>
            <person name="Maekawa T."/>
        </authorList>
    </citation>
    <scope>NUCLEOTIDE SEQUENCE [LARGE SCALE GENOMIC DNA]</scope>
    <source>
        <strain evidence="3 4">FCR-1</strain>
    </source>
</reference>
<feature type="domain" description="AMP-dependent synthetase/ligase" evidence="1">
    <location>
        <begin position="13"/>
        <end position="390"/>
    </location>
</feature>